<dbReference type="EMBL" id="FNZH01000003">
    <property type="protein sequence ID" value="SEJ35690.1"/>
    <property type="molecule type" value="Genomic_DNA"/>
</dbReference>
<protein>
    <submittedName>
        <fullName evidence="1">L,D-transpeptidase catalytic domain</fullName>
    </submittedName>
</protein>
<dbReference type="PANTHER" id="PTHR38477:SF1">
    <property type="entry name" value="MUREIN L,D-TRANSPEPTIDASE CATALYTIC DOMAIN FAMILY PROTEIN"/>
    <property type="match status" value="1"/>
</dbReference>
<dbReference type="Proteomes" id="UP000199403">
    <property type="component" value="Unassembled WGS sequence"/>
</dbReference>
<accession>A0A1H6YES8</accession>
<organism evidence="1 2">
    <name type="scientific">Cyclobacterium xiamenense</name>
    <dbReference type="NCBI Taxonomy" id="1297121"/>
    <lineage>
        <taxon>Bacteria</taxon>
        <taxon>Pseudomonadati</taxon>
        <taxon>Bacteroidota</taxon>
        <taxon>Cytophagia</taxon>
        <taxon>Cytophagales</taxon>
        <taxon>Cyclobacteriaceae</taxon>
        <taxon>Cyclobacterium</taxon>
    </lineage>
</organism>
<gene>
    <name evidence="1" type="ORF">SAMN05192553_103439</name>
</gene>
<proteinExistence type="predicted"/>
<sequence length="246" mass="27191">MFLIASPVLSFGDAHLVQPGPTSVEPMERSVTEKNLELLERIWENVRQDAGSLRKEVLQRALSGYHLLAEKGMLAEGKPLTLVDFDLPSTEKRLWIIDMEAKTLKHASLVAHGRNSGDLLATNFSNTPDSYMSSLGFYLTGEKYIGKHGVSLRLDGLEKGINDKARARAIVIHSADYATEEFVASYGRLGRSLGCPALPHENFEGVIALIQDKSCLYIHADQPFYQEKSIFAAEAAFEQGLAQQVQ</sequence>
<dbReference type="AlphaFoldDB" id="A0A1H6YES8"/>
<reference evidence="2" key="1">
    <citation type="submission" date="2016-10" db="EMBL/GenBank/DDBJ databases">
        <authorList>
            <person name="Varghese N."/>
            <person name="Submissions S."/>
        </authorList>
    </citation>
    <scope>NUCLEOTIDE SEQUENCE [LARGE SCALE GENOMIC DNA]</scope>
    <source>
        <strain evidence="2">IBRC-M 10761</strain>
    </source>
</reference>
<evidence type="ECO:0000313" key="1">
    <source>
        <dbReference type="EMBL" id="SEJ35690.1"/>
    </source>
</evidence>
<dbReference type="InterPro" id="IPR032676">
    <property type="entry name" value="YkuD_2"/>
</dbReference>
<keyword evidence="2" id="KW-1185">Reference proteome</keyword>
<dbReference type="PANTHER" id="PTHR38477">
    <property type="entry name" value="HYPOTHETICAL EXPORTED PROTEIN"/>
    <property type="match status" value="1"/>
</dbReference>
<evidence type="ECO:0000313" key="2">
    <source>
        <dbReference type="Proteomes" id="UP000199403"/>
    </source>
</evidence>
<dbReference type="STRING" id="1416801.SAMN05192553_103439"/>
<name>A0A1H6YES8_9BACT</name>
<dbReference type="Pfam" id="PF13645">
    <property type="entry name" value="YkuD_2"/>
    <property type="match status" value="1"/>
</dbReference>